<evidence type="ECO:0000256" key="1">
    <source>
        <dbReference type="SAM" id="MobiDB-lite"/>
    </source>
</evidence>
<dbReference type="AlphaFoldDB" id="A0A6A6VX11"/>
<dbReference type="InterPro" id="IPR043519">
    <property type="entry name" value="NT_sf"/>
</dbReference>
<feature type="compositionally biased region" description="Polar residues" evidence="1">
    <location>
        <begin position="173"/>
        <end position="188"/>
    </location>
</feature>
<feature type="compositionally biased region" description="Basic residues" evidence="1">
    <location>
        <begin position="481"/>
        <end position="493"/>
    </location>
</feature>
<dbReference type="EMBL" id="ML996583">
    <property type="protein sequence ID" value="KAF2753797.1"/>
    <property type="molecule type" value="Genomic_DNA"/>
</dbReference>
<dbReference type="Pfam" id="PF22600">
    <property type="entry name" value="MTPAP-like_central"/>
    <property type="match status" value="1"/>
</dbReference>
<feature type="compositionally biased region" description="Basic and acidic residues" evidence="1">
    <location>
        <begin position="694"/>
        <end position="705"/>
    </location>
</feature>
<feature type="region of interest" description="Disordered" evidence="1">
    <location>
        <begin position="100"/>
        <end position="124"/>
    </location>
</feature>
<feature type="region of interest" description="Disordered" evidence="1">
    <location>
        <begin position="479"/>
        <end position="504"/>
    </location>
</feature>
<organism evidence="3 4">
    <name type="scientific">Pseudovirgaria hyperparasitica</name>
    <dbReference type="NCBI Taxonomy" id="470096"/>
    <lineage>
        <taxon>Eukaryota</taxon>
        <taxon>Fungi</taxon>
        <taxon>Dikarya</taxon>
        <taxon>Ascomycota</taxon>
        <taxon>Pezizomycotina</taxon>
        <taxon>Dothideomycetes</taxon>
        <taxon>Dothideomycetes incertae sedis</taxon>
        <taxon>Acrospermales</taxon>
        <taxon>Acrospermaceae</taxon>
        <taxon>Pseudovirgaria</taxon>
    </lineage>
</organism>
<feature type="compositionally biased region" description="Basic and acidic residues" evidence="1">
    <location>
        <begin position="645"/>
        <end position="665"/>
    </location>
</feature>
<keyword evidence="4" id="KW-1185">Reference proteome</keyword>
<dbReference type="GO" id="GO:0031499">
    <property type="term" value="C:TRAMP complex"/>
    <property type="evidence" value="ECO:0007669"/>
    <property type="project" value="TreeGrafter"/>
</dbReference>
<dbReference type="GO" id="GO:0043634">
    <property type="term" value="P:polyadenylation-dependent ncRNA catabolic process"/>
    <property type="evidence" value="ECO:0007669"/>
    <property type="project" value="TreeGrafter"/>
</dbReference>
<dbReference type="GO" id="GO:0003729">
    <property type="term" value="F:mRNA binding"/>
    <property type="evidence" value="ECO:0007669"/>
    <property type="project" value="TreeGrafter"/>
</dbReference>
<accession>A0A6A6VX11</accession>
<dbReference type="GO" id="GO:0010605">
    <property type="term" value="P:negative regulation of macromolecule metabolic process"/>
    <property type="evidence" value="ECO:0007669"/>
    <property type="project" value="UniProtKB-ARBA"/>
</dbReference>
<evidence type="ECO:0000313" key="3">
    <source>
        <dbReference type="EMBL" id="KAF2753797.1"/>
    </source>
</evidence>
<dbReference type="InterPro" id="IPR045862">
    <property type="entry name" value="Trf4-like"/>
</dbReference>
<dbReference type="GO" id="GO:0046872">
    <property type="term" value="F:metal ion binding"/>
    <property type="evidence" value="ECO:0007669"/>
    <property type="project" value="UniProtKB-KW"/>
</dbReference>
<feature type="compositionally biased region" description="Basic and acidic residues" evidence="1">
    <location>
        <begin position="144"/>
        <end position="153"/>
    </location>
</feature>
<dbReference type="SUPFAM" id="SSF81301">
    <property type="entry name" value="Nucleotidyltransferase"/>
    <property type="match status" value="1"/>
</dbReference>
<sequence>MRPTVPRICVARNTFKCHDALLRIFFSSERCMSTTSRLDEPFGTLLRTHRSKPNPTDESKQEPIPGVTKEIVAANIRQLKDIHPKDLEATLEAHRASNAAYAERVASTPPVNVGTRSRDAGKRDLEQYNGKMMKNMNKRLNKQLDSRLKDKRQPSSGTDPEARKKPVTRPKESTLNIQRGASKATLSSSERRQMNDAEKLEYEGTVIQPMVDTVVEPEKLPWYIDESERRRLGLDGLKRLDLEIERFHAYVLPSPVHEAARAQVIADTRANIKRFVDGISSEVFGSVRTGLALATSDIDIRIRLNEAPRGAQGKTAPRFWIRKELGSSLKRFHDRIHGNIVSHRKRSISPPYMLVEYRHARYPLISMQHIKSGLDVQIVCANDSSVSRDYMATYLEMYPGLRRVYNVVKLAMDVRGLTDVFRGGLGSYSIFMMVAASFRLDGDAKSKTPAQNLLQFLDFWGNLDLYTWGVSLQPPALFKKSNSKPKKGNHKNSKPQASPDAHSGVDEILHGRTQIGRIDKNQPYLMCLQDPADPLNDLGYKSFGIKHIIATLRSIGEELKVQIRADSQGSLLEPAVGPAFPLHLSRRWKLEEYGREVMSQDAVPSIADVISNEPDVRPDKEARRAWAYAQKRAERHGKQLIAMKEANKADQNEHEQQVHAKRLEDSPVMATTPVESRDTSDEEAQGSTASPRAVQEDDVIRPEHS</sequence>
<dbReference type="Gene3D" id="1.10.1410.10">
    <property type="match status" value="1"/>
</dbReference>
<evidence type="ECO:0000313" key="4">
    <source>
        <dbReference type="Proteomes" id="UP000799437"/>
    </source>
</evidence>
<dbReference type="PANTHER" id="PTHR23092">
    <property type="entry name" value="POLY(A) RNA POLYMERASE"/>
    <property type="match status" value="1"/>
</dbReference>
<feature type="domain" description="Poly(A) RNA polymerase mitochondrial-like central palm" evidence="2">
    <location>
        <begin position="241"/>
        <end position="387"/>
    </location>
</feature>
<proteinExistence type="predicted"/>
<dbReference type="Proteomes" id="UP000799437">
    <property type="component" value="Unassembled WGS sequence"/>
</dbReference>
<dbReference type="Gene3D" id="3.30.460.10">
    <property type="entry name" value="Beta Polymerase, domain 2"/>
    <property type="match status" value="1"/>
</dbReference>
<gene>
    <name evidence="3" type="ORF">EJ05DRAFT_504878</name>
</gene>
<dbReference type="RefSeq" id="XP_033596248.1">
    <property type="nucleotide sequence ID" value="XM_033747629.1"/>
</dbReference>
<dbReference type="GO" id="GO:0031123">
    <property type="term" value="P:RNA 3'-end processing"/>
    <property type="evidence" value="ECO:0007669"/>
    <property type="project" value="TreeGrafter"/>
</dbReference>
<dbReference type="OrthoDB" id="273917at2759"/>
<reference evidence="3" key="1">
    <citation type="journal article" date="2020" name="Stud. Mycol.">
        <title>101 Dothideomycetes genomes: a test case for predicting lifestyles and emergence of pathogens.</title>
        <authorList>
            <person name="Haridas S."/>
            <person name="Albert R."/>
            <person name="Binder M."/>
            <person name="Bloem J."/>
            <person name="Labutti K."/>
            <person name="Salamov A."/>
            <person name="Andreopoulos B."/>
            <person name="Baker S."/>
            <person name="Barry K."/>
            <person name="Bills G."/>
            <person name="Bluhm B."/>
            <person name="Cannon C."/>
            <person name="Castanera R."/>
            <person name="Culley D."/>
            <person name="Daum C."/>
            <person name="Ezra D."/>
            <person name="Gonzalez J."/>
            <person name="Henrissat B."/>
            <person name="Kuo A."/>
            <person name="Liang C."/>
            <person name="Lipzen A."/>
            <person name="Lutzoni F."/>
            <person name="Magnuson J."/>
            <person name="Mondo S."/>
            <person name="Nolan M."/>
            <person name="Ohm R."/>
            <person name="Pangilinan J."/>
            <person name="Park H.-J."/>
            <person name="Ramirez L."/>
            <person name="Alfaro M."/>
            <person name="Sun H."/>
            <person name="Tritt A."/>
            <person name="Yoshinaga Y."/>
            <person name="Zwiers L.-H."/>
            <person name="Turgeon B."/>
            <person name="Goodwin S."/>
            <person name="Spatafora J."/>
            <person name="Crous P."/>
            <person name="Grigoriev I."/>
        </authorList>
    </citation>
    <scope>NUCLEOTIDE SEQUENCE</scope>
    <source>
        <strain evidence="3">CBS 121739</strain>
    </source>
</reference>
<feature type="compositionally biased region" description="Basic and acidic residues" evidence="1">
    <location>
        <begin position="160"/>
        <end position="172"/>
    </location>
</feature>
<feature type="region of interest" description="Disordered" evidence="1">
    <location>
        <begin position="144"/>
        <end position="193"/>
    </location>
</feature>
<dbReference type="GO" id="GO:1990817">
    <property type="term" value="F:poly(A) RNA polymerase activity"/>
    <property type="evidence" value="ECO:0007669"/>
    <property type="project" value="UniProtKB-EC"/>
</dbReference>
<feature type="region of interest" description="Disordered" evidence="1">
    <location>
        <begin position="644"/>
        <end position="705"/>
    </location>
</feature>
<dbReference type="GeneID" id="54488683"/>
<dbReference type="SUPFAM" id="SSF81631">
    <property type="entry name" value="PAP/OAS1 substrate-binding domain"/>
    <property type="match status" value="1"/>
</dbReference>
<dbReference type="GO" id="GO:0005730">
    <property type="term" value="C:nucleolus"/>
    <property type="evidence" value="ECO:0007669"/>
    <property type="project" value="TreeGrafter"/>
</dbReference>
<dbReference type="PANTHER" id="PTHR23092:SF15">
    <property type="entry name" value="INACTIVE NON-CANONICAL POLY(A) RNA POLYMERASE PROTEIN TRF4-2-RELATED"/>
    <property type="match status" value="1"/>
</dbReference>
<name>A0A6A6VX11_9PEZI</name>
<dbReference type="InterPro" id="IPR054708">
    <property type="entry name" value="MTPAP-like_central"/>
</dbReference>
<protein>
    <recommendedName>
        <fullName evidence="2">Poly(A) RNA polymerase mitochondrial-like central palm domain-containing protein</fullName>
    </recommendedName>
</protein>
<evidence type="ECO:0000259" key="2">
    <source>
        <dbReference type="Pfam" id="PF22600"/>
    </source>
</evidence>